<comment type="caution">
    <text evidence="1">The sequence shown here is derived from an EMBL/GenBank/DDBJ whole genome shotgun (WGS) entry which is preliminary data.</text>
</comment>
<dbReference type="EMBL" id="RCHU02000013">
    <property type="protein sequence ID" value="KAL3573857.1"/>
    <property type="molecule type" value="Genomic_DNA"/>
</dbReference>
<proteinExistence type="predicted"/>
<dbReference type="Proteomes" id="UP000309997">
    <property type="component" value="Unassembled WGS sequence"/>
</dbReference>
<keyword evidence="2" id="KW-1185">Reference proteome</keyword>
<protein>
    <submittedName>
        <fullName evidence="1">Uncharacterized protein</fullName>
    </submittedName>
</protein>
<reference evidence="1 2" key="1">
    <citation type="journal article" date="2024" name="Plant Biotechnol. J.">
        <title>Genome and CRISPR/Cas9 system of a widespread forest tree (Populus alba) in the world.</title>
        <authorList>
            <person name="Liu Y.J."/>
            <person name="Jiang P.F."/>
            <person name="Han X.M."/>
            <person name="Li X.Y."/>
            <person name="Wang H.M."/>
            <person name="Wang Y.J."/>
            <person name="Wang X.X."/>
            <person name="Zeng Q.Y."/>
        </authorList>
    </citation>
    <scope>NUCLEOTIDE SEQUENCE [LARGE SCALE GENOMIC DNA]</scope>
    <source>
        <strain evidence="2">cv. PAL-ZL1</strain>
    </source>
</reference>
<evidence type="ECO:0000313" key="1">
    <source>
        <dbReference type="EMBL" id="KAL3573857.1"/>
    </source>
</evidence>
<accession>A0ACC4B618</accession>
<organism evidence="1 2">
    <name type="scientific">Populus alba</name>
    <name type="common">White poplar</name>
    <dbReference type="NCBI Taxonomy" id="43335"/>
    <lineage>
        <taxon>Eukaryota</taxon>
        <taxon>Viridiplantae</taxon>
        <taxon>Streptophyta</taxon>
        <taxon>Embryophyta</taxon>
        <taxon>Tracheophyta</taxon>
        <taxon>Spermatophyta</taxon>
        <taxon>Magnoliopsida</taxon>
        <taxon>eudicotyledons</taxon>
        <taxon>Gunneridae</taxon>
        <taxon>Pentapetalae</taxon>
        <taxon>rosids</taxon>
        <taxon>fabids</taxon>
        <taxon>Malpighiales</taxon>
        <taxon>Salicaceae</taxon>
        <taxon>Saliceae</taxon>
        <taxon>Populus</taxon>
    </lineage>
</organism>
<gene>
    <name evidence="1" type="ORF">D5086_024470</name>
</gene>
<name>A0ACC4B618_POPAL</name>
<evidence type="ECO:0000313" key="2">
    <source>
        <dbReference type="Proteomes" id="UP000309997"/>
    </source>
</evidence>
<sequence length="445" mass="49232">MPQGHQHEPAAAAANKSNKKDPPLIQCADLILPWLTPLELANISSTCKALSQISKSITLQRTLDASRFLENHLIPFLNPNNQHLYAYFLYTPSQLLPSQSPLRQPWGSQLDRDSLGRHHGDSACKLNESWEVLRGSDSELATPRRVMGESGKGVCGCDCEGCEEGGTGWEFWGLEEMGIMTECGPGCGCGLECSNRLTQRGVLVKLKIVRDGKKGWGLFADQMICQGQFICEYAGELLTTEEARRRQQIYDELASNGQFSSALLVVREHLPSGKACLRINIDATRTGNVARFINHSCDGGSGPRACNVFVEALVVLVLCLQNTLKSEEVITIKLVLHLCSPTCYPVQFIEFSLRLLTKVVAWLADASAINEQKNTQQEYKDSFRSSNFKSHIANKYLADASASEPEVALCISLIIHWPLLGKLFSLTTTSVRHDHRYVAFFNEGS</sequence>